<dbReference type="Proteomes" id="UP000249135">
    <property type="component" value="Unassembled WGS sequence"/>
</dbReference>
<evidence type="ECO:0000313" key="1">
    <source>
        <dbReference type="EMBL" id="PZQ54240.1"/>
    </source>
</evidence>
<protein>
    <submittedName>
        <fullName evidence="1">ABC transporter substrate-binding protein</fullName>
    </submittedName>
</protein>
<dbReference type="AlphaFoldDB" id="A0A2W5QS47"/>
<organism evidence="1 2">
    <name type="scientific">Variovorax paradoxus</name>
    <dbReference type="NCBI Taxonomy" id="34073"/>
    <lineage>
        <taxon>Bacteria</taxon>
        <taxon>Pseudomonadati</taxon>
        <taxon>Pseudomonadota</taxon>
        <taxon>Betaproteobacteria</taxon>
        <taxon>Burkholderiales</taxon>
        <taxon>Comamonadaceae</taxon>
        <taxon>Variovorax</taxon>
    </lineage>
</organism>
<dbReference type="Gene3D" id="3.40.50.1980">
    <property type="entry name" value="Nitrogenase molybdenum iron protein domain"/>
    <property type="match status" value="1"/>
</dbReference>
<feature type="non-terminal residue" evidence="1">
    <location>
        <position position="1"/>
    </location>
</feature>
<dbReference type="SUPFAM" id="SSF53807">
    <property type="entry name" value="Helical backbone' metal receptor"/>
    <property type="match status" value="1"/>
</dbReference>
<accession>A0A2W5QS47</accession>
<gene>
    <name evidence="1" type="ORF">DI563_32795</name>
</gene>
<sequence length="58" mass="6314">RSAQGMEQRPGWASIRAVKTGRICRFSADQADILVRPGPRMGEAARLMADCLARTAGR</sequence>
<name>A0A2W5QS47_VARPD</name>
<proteinExistence type="predicted"/>
<comment type="caution">
    <text evidence="1">The sequence shown here is derived from an EMBL/GenBank/DDBJ whole genome shotgun (WGS) entry which is preliminary data.</text>
</comment>
<dbReference type="EMBL" id="QFPP01000955">
    <property type="protein sequence ID" value="PZQ54240.1"/>
    <property type="molecule type" value="Genomic_DNA"/>
</dbReference>
<evidence type="ECO:0000313" key="2">
    <source>
        <dbReference type="Proteomes" id="UP000249135"/>
    </source>
</evidence>
<reference evidence="1 2" key="1">
    <citation type="submission" date="2017-08" db="EMBL/GenBank/DDBJ databases">
        <title>Infants hospitalized years apart are colonized by the same room-sourced microbial strains.</title>
        <authorList>
            <person name="Brooks B."/>
            <person name="Olm M.R."/>
            <person name="Firek B.A."/>
            <person name="Baker R."/>
            <person name="Thomas B.C."/>
            <person name="Morowitz M.J."/>
            <person name="Banfield J.F."/>
        </authorList>
    </citation>
    <scope>NUCLEOTIDE SEQUENCE [LARGE SCALE GENOMIC DNA]</scope>
    <source>
        <strain evidence="1">S2_005_003_R2_41</strain>
    </source>
</reference>